<keyword evidence="3 10" id="KW-0812">Transmembrane</keyword>
<evidence type="ECO:0000256" key="3">
    <source>
        <dbReference type="ARBA" id="ARBA00022692"/>
    </source>
</evidence>
<comment type="caution">
    <text evidence="11">The sequence shown here is derived from an EMBL/GenBank/DDBJ whole genome shotgun (WGS) entry which is preliminary data.</text>
</comment>
<feature type="coiled-coil region" evidence="8">
    <location>
        <begin position="530"/>
        <end position="734"/>
    </location>
</feature>
<keyword evidence="6 10" id="KW-0472">Membrane</keyword>
<dbReference type="OrthoDB" id="10071111at2759"/>
<dbReference type="InterPro" id="IPR019130">
    <property type="entry name" value="Macoilin"/>
</dbReference>
<dbReference type="GO" id="GO:0008017">
    <property type="term" value="F:microtubule binding"/>
    <property type="evidence" value="ECO:0007669"/>
    <property type="project" value="TreeGrafter"/>
</dbReference>
<dbReference type="GO" id="GO:0023041">
    <property type="term" value="P:neuronal signal transduction"/>
    <property type="evidence" value="ECO:0007669"/>
    <property type="project" value="InterPro"/>
</dbReference>
<keyword evidence="4" id="KW-0256">Endoplasmic reticulum</keyword>
<keyword evidence="7" id="KW-0539">Nucleus</keyword>
<feature type="compositionally biased region" description="Polar residues" evidence="9">
    <location>
        <begin position="335"/>
        <end position="345"/>
    </location>
</feature>
<accession>A0A8S1HHW4</accession>
<evidence type="ECO:0008006" key="13">
    <source>
        <dbReference type="Google" id="ProtNLM"/>
    </source>
</evidence>
<evidence type="ECO:0000256" key="2">
    <source>
        <dbReference type="ARBA" id="ARBA00004269"/>
    </source>
</evidence>
<dbReference type="EMBL" id="CAJGYM010000047">
    <property type="protein sequence ID" value="CAD6194727.1"/>
    <property type="molecule type" value="Genomic_DNA"/>
</dbReference>
<dbReference type="Pfam" id="PF09726">
    <property type="entry name" value="Macoilin"/>
    <property type="match status" value="2"/>
</dbReference>
<feature type="compositionally biased region" description="Acidic residues" evidence="9">
    <location>
        <begin position="358"/>
        <end position="367"/>
    </location>
</feature>
<dbReference type="GO" id="GO:0030867">
    <property type="term" value="C:rough endoplasmic reticulum membrane"/>
    <property type="evidence" value="ECO:0007669"/>
    <property type="project" value="UniProtKB-SubCell"/>
</dbReference>
<feature type="transmembrane region" description="Helical" evidence="10">
    <location>
        <begin position="150"/>
        <end position="167"/>
    </location>
</feature>
<evidence type="ECO:0000256" key="10">
    <source>
        <dbReference type="SAM" id="Phobius"/>
    </source>
</evidence>
<dbReference type="Proteomes" id="UP000835052">
    <property type="component" value="Unassembled WGS sequence"/>
</dbReference>
<keyword evidence="5 10" id="KW-1133">Transmembrane helix</keyword>
<evidence type="ECO:0000256" key="8">
    <source>
        <dbReference type="SAM" id="Coils"/>
    </source>
</evidence>
<dbReference type="PANTHER" id="PTHR13289:SF6">
    <property type="entry name" value="MACOILIN"/>
    <property type="match status" value="1"/>
</dbReference>
<evidence type="ECO:0000313" key="12">
    <source>
        <dbReference type="Proteomes" id="UP000835052"/>
    </source>
</evidence>
<dbReference type="PANTHER" id="PTHR13289">
    <property type="entry name" value="PROTEIN PHOSPHATASE 1-BINDING PROTEIN BIFOCAL"/>
    <property type="match status" value="1"/>
</dbReference>
<feature type="compositionally biased region" description="Polar residues" evidence="9">
    <location>
        <begin position="372"/>
        <end position="383"/>
    </location>
</feature>
<feature type="transmembrane region" description="Helical" evidence="10">
    <location>
        <begin position="219"/>
        <end position="240"/>
    </location>
</feature>
<evidence type="ECO:0000256" key="5">
    <source>
        <dbReference type="ARBA" id="ARBA00022989"/>
    </source>
</evidence>
<sequence length="880" mass="98999">MQKRARAVDTKMRRTMKRGNRQIDPVKDSVSMSLAYMRLLLMWVSLIGLEAAFGLRFELLWPFWLIMRSGYEAMNKSQGSVVTLANHNTAKFSVLFVCVTATSDLICYLFIPVRILVVLSSTYVWIHLIWHTHNGVVRSITSVAGERAQAIPLVLLWMLVFYFEFSCRIRNRLADLPSVMWHALTTRSASGFSIFLVDITDFKGCPSLHSSTIPRGMNAFFGAHCLGYPIVLIGFSLKYYMREWRLRKKQGEVSSSNEHLNRLLVEALPAQYDGPKDFSKPCLEEECFLLDSGSAIVPALPAPVQNGISLNGAVKKNGLPKYQSSRQKTAKPRSVNGNASQTTPPTEKKRGDHKRSDEGDDDDSEDDFGWKESTTSAVGHSRTPGSVSIVRIAWEMAVWLTGVISTFSGRRSLQNCEEGGSIYGDDDDDDSLLIDDRKRNGDAKNRQAMMLGAAGGRQRNKIKQQTKEKFPQLQPEKTAVVTPLSNGHRPAVNLPTNSLGNSSMSTRDSSHDLLAASENNNDPAGLALEIEKLRNEINHLKLAEADARIQLSIYEGNEKAARQEAAQMRSRVEQVEAKYATMEKLREVDRSSLAQLEKKYADLLNRKNDIERELMSERKARKEDGGKRLDSNELQREKERVLEREVDNLRAEARVREEKSLETENELQQLRKYKEMNDIDELNMELRIQKEKLSHLEASLASENKLKQELFRALGDARANNAVLEHRISEMEDEFTISPHHHLQHDNLANLEHQNGTQQTQQQKQPLHINMTRQCSPFGEKVSPIPSTPTPQLHNVPAPPPYQMVVQQPKTAETALNYLYTALQQHHSSPTGEHLLFDAPQPPTPSSTGMTSSCSVMSPHEIIASRMGKFGAPSNPARSN</sequence>
<dbReference type="GO" id="GO:0031965">
    <property type="term" value="C:nuclear membrane"/>
    <property type="evidence" value="ECO:0007669"/>
    <property type="project" value="UniProtKB-SubCell"/>
</dbReference>
<evidence type="ECO:0000256" key="7">
    <source>
        <dbReference type="ARBA" id="ARBA00023242"/>
    </source>
</evidence>
<dbReference type="GO" id="GO:0006935">
    <property type="term" value="P:chemotaxis"/>
    <property type="evidence" value="ECO:0007669"/>
    <property type="project" value="TreeGrafter"/>
</dbReference>
<evidence type="ECO:0000256" key="4">
    <source>
        <dbReference type="ARBA" id="ARBA00022824"/>
    </source>
</evidence>
<organism evidence="11 12">
    <name type="scientific">Caenorhabditis auriculariae</name>
    <dbReference type="NCBI Taxonomy" id="2777116"/>
    <lineage>
        <taxon>Eukaryota</taxon>
        <taxon>Metazoa</taxon>
        <taxon>Ecdysozoa</taxon>
        <taxon>Nematoda</taxon>
        <taxon>Chromadorea</taxon>
        <taxon>Rhabditida</taxon>
        <taxon>Rhabditina</taxon>
        <taxon>Rhabditomorpha</taxon>
        <taxon>Rhabditoidea</taxon>
        <taxon>Rhabditidae</taxon>
        <taxon>Peloderinae</taxon>
        <taxon>Caenorhabditis</taxon>
    </lineage>
</organism>
<evidence type="ECO:0000256" key="6">
    <source>
        <dbReference type="ARBA" id="ARBA00023136"/>
    </source>
</evidence>
<reference evidence="11" key="1">
    <citation type="submission" date="2020-10" db="EMBL/GenBank/DDBJ databases">
        <authorList>
            <person name="Kikuchi T."/>
        </authorList>
    </citation>
    <scope>NUCLEOTIDE SEQUENCE</scope>
    <source>
        <strain evidence="11">NKZ352</strain>
    </source>
</reference>
<keyword evidence="12" id="KW-1185">Reference proteome</keyword>
<keyword evidence="8" id="KW-0175">Coiled coil</keyword>
<dbReference type="AlphaFoldDB" id="A0A8S1HHW4"/>
<gene>
    <name evidence="11" type="ORF">CAUJ_LOCUS10646</name>
</gene>
<feature type="region of interest" description="Disordered" evidence="9">
    <location>
        <begin position="316"/>
        <end position="383"/>
    </location>
</feature>
<evidence type="ECO:0000313" key="11">
    <source>
        <dbReference type="EMBL" id="CAD6194727.1"/>
    </source>
</evidence>
<name>A0A8S1HHW4_9PELO</name>
<comment type="subcellular location">
    <subcellularLocation>
        <location evidence="1">Nucleus membrane</location>
        <topology evidence="1">Multi-pass membrane protein</topology>
    </subcellularLocation>
    <subcellularLocation>
        <location evidence="2">Rough endoplasmic reticulum membrane</location>
        <topology evidence="2">Multi-pass membrane protein</topology>
    </subcellularLocation>
</comment>
<proteinExistence type="predicted"/>
<evidence type="ECO:0000256" key="9">
    <source>
        <dbReference type="SAM" id="MobiDB-lite"/>
    </source>
</evidence>
<protein>
    <recommendedName>
        <fullName evidence="13">Macoilin</fullName>
    </recommendedName>
</protein>
<feature type="compositionally biased region" description="Basic and acidic residues" evidence="9">
    <location>
        <begin position="346"/>
        <end position="357"/>
    </location>
</feature>
<evidence type="ECO:0000256" key="1">
    <source>
        <dbReference type="ARBA" id="ARBA00004232"/>
    </source>
</evidence>
<feature type="transmembrane region" description="Helical" evidence="10">
    <location>
        <begin position="106"/>
        <end position="130"/>
    </location>
</feature>